<dbReference type="OrthoDB" id="3478861at2"/>
<gene>
    <name evidence="1" type="ORF">DP939_22315</name>
</gene>
<evidence type="ECO:0000313" key="1">
    <source>
        <dbReference type="EMBL" id="RBQ18143.1"/>
    </source>
</evidence>
<sequence length="105" mass="10899">MLLILLVIQFGMWQHAVHVTEVAAAEALAVARAHGGSAGAGRAEASSLLSRLGGSVLRSPRVSVSRTAEAARVQVSGVAPAVVPFLRLPATTVAYGPVERFRGDR</sequence>
<dbReference type="Proteomes" id="UP000253303">
    <property type="component" value="Unassembled WGS sequence"/>
</dbReference>
<dbReference type="AlphaFoldDB" id="A0A366LX81"/>
<proteinExistence type="predicted"/>
<comment type="caution">
    <text evidence="1">The sequence shown here is derived from an EMBL/GenBank/DDBJ whole genome shotgun (WGS) entry which is preliminary data.</text>
</comment>
<protein>
    <submittedName>
        <fullName evidence="1">Pilus assembly protein TadE</fullName>
    </submittedName>
</protein>
<keyword evidence="2" id="KW-1185">Reference proteome</keyword>
<evidence type="ECO:0000313" key="2">
    <source>
        <dbReference type="Proteomes" id="UP000253303"/>
    </source>
</evidence>
<name>A0A366LX81_9ACTN</name>
<organism evidence="1 2">
    <name type="scientific">Spongiactinospora rosea</name>
    <dbReference type="NCBI Taxonomy" id="2248750"/>
    <lineage>
        <taxon>Bacteria</taxon>
        <taxon>Bacillati</taxon>
        <taxon>Actinomycetota</taxon>
        <taxon>Actinomycetes</taxon>
        <taxon>Streptosporangiales</taxon>
        <taxon>Streptosporangiaceae</taxon>
        <taxon>Spongiactinospora</taxon>
    </lineage>
</organism>
<accession>A0A366LX81</accession>
<dbReference type="EMBL" id="QMEY01000009">
    <property type="protein sequence ID" value="RBQ18143.1"/>
    <property type="molecule type" value="Genomic_DNA"/>
</dbReference>
<reference evidence="1 2" key="1">
    <citation type="submission" date="2018-06" db="EMBL/GenBank/DDBJ databases">
        <title>Sphaerisporangium craniellae sp. nov., isolated from a marine sponge in the South China Sea.</title>
        <authorList>
            <person name="Li L."/>
        </authorList>
    </citation>
    <scope>NUCLEOTIDE SEQUENCE [LARGE SCALE GENOMIC DNA]</scope>
    <source>
        <strain evidence="1 2">LHW63015</strain>
    </source>
</reference>